<dbReference type="Pfam" id="PF00415">
    <property type="entry name" value="RCC1"/>
    <property type="match status" value="6"/>
</dbReference>
<feature type="repeat" description="RCC1" evidence="14">
    <location>
        <begin position="4837"/>
        <end position="4888"/>
    </location>
</feature>
<feature type="repeat" description="RCC1" evidence="14">
    <location>
        <begin position="4889"/>
        <end position="4940"/>
    </location>
</feature>
<dbReference type="Gene3D" id="3.90.1750.10">
    <property type="entry name" value="Hect, E3 ligase catalytic domains"/>
    <property type="match status" value="1"/>
</dbReference>
<dbReference type="InterPro" id="IPR009060">
    <property type="entry name" value="UBA-like_sf"/>
</dbReference>
<evidence type="ECO:0000256" key="7">
    <source>
        <dbReference type="ARBA" id="ARBA00022723"/>
    </source>
</evidence>
<evidence type="ECO:0000259" key="19">
    <source>
        <dbReference type="PROSITE" id="PS50255"/>
    </source>
</evidence>
<feature type="domain" description="UBA" evidence="16">
    <location>
        <begin position="2873"/>
        <end position="2923"/>
    </location>
</feature>
<comment type="catalytic activity">
    <reaction evidence="1">
        <text>S-ubiquitinyl-[E2 ubiquitin-conjugating enzyme]-L-cysteine + [acceptor protein]-L-lysine = [E2 ubiquitin-conjugating enzyme]-L-cysteine + N(6)-ubiquitinyl-[acceptor protein]-L-lysine.</text>
        <dbReference type="EC" id="2.3.2.26"/>
    </reaction>
</comment>
<feature type="domain" description="MIB/HERC2" evidence="21">
    <location>
        <begin position="2224"/>
        <end position="2297"/>
    </location>
</feature>
<dbReference type="SMART" id="SM00119">
    <property type="entry name" value="HECTc"/>
    <property type="match status" value="1"/>
</dbReference>
<dbReference type="InterPro" id="IPR037252">
    <property type="entry name" value="Mib_Herc2_sf"/>
</dbReference>
<evidence type="ECO:0000256" key="1">
    <source>
        <dbReference type="ARBA" id="ARBA00000885"/>
    </source>
</evidence>
<dbReference type="Pfam" id="PF25390">
    <property type="entry name" value="WD40_RLD"/>
    <property type="match status" value="3"/>
</dbReference>
<feature type="domain" description="DOC" evidence="20">
    <location>
        <begin position="3240"/>
        <end position="3418"/>
    </location>
</feature>
<keyword evidence="10 12" id="KW-0833">Ubl conjugation pathway</keyword>
<dbReference type="InterPro" id="IPR000569">
    <property type="entry name" value="HECT_dom"/>
</dbReference>
<dbReference type="Pfam" id="PF00632">
    <property type="entry name" value="HECT"/>
    <property type="match status" value="1"/>
</dbReference>
<dbReference type="SUPFAM" id="SSF46934">
    <property type="entry name" value="UBA-like"/>
    <property type="match status" value="1"/>
</dbReference>
<dbReference type="InterPro" id="IPR008979">
    <property type="entry name" value="Galactose-bd-like_sf"/>
</dbReference>
<feature type="region of interest" description="Disordered" evidence="15">
    <location>
        <begin position="2931"/>
        <end position="2958"/>
    </location>
</feature>
<dbReference type="EMBL" id="CAXLJM020000036">
    <property type="protein sequence ID" value="CAL8105241.1"/>
    <property type="molecule type" value="Genomic_DNA"/>
</dbReference>
<evidence type="ECO:0000256" key="6">
    <source>
        <dbReference type="ARBA" id="ARBA00022679"/>
    </source>
</evidence>
<feature type="repeat" description="RCC1" evidence="14">
    <location>
        <begin position="4625"/>
        <end position="4678"/>
    </location>
</feature>
<feature type="region of interest" description="Disordered" evidence="15">
    <location>
        <begin position="1533"/>
        <end position="1555"/>
    </location>
</feature>
<accession>A0ABP1QJ39</accession>
<dbReference type="InterPro" id="IPR058923">
    <property type="entry name" value="RCC1-like_dom"/>
</dbReference>
<dbReference type="PRINTS" id="PR00633">
    <property type="entry name" value="RCCNDNSATION"/>
</dbReference>
<dbReference type="Proteomes" id="UP001642540">
    <property type="component" value="Unassembled WGS sequence"/>
</dbReference>
<dbReference type="PROSITE" id="PS50255">
    <property type="entry name" value="CYTOCHROME_B5_2"/>
    <property type="match status" value="1"/>
</dbReference>
<feature type="active site" description="Glycyl thioester intermediate" evidence="12">
    <location>
        <position position="5382"/>
    </location>
</feature>
<dbReference type="InterPro" id="IPR006624">
    <property type="entry name" value="Beta-propeller_rpt_TECPR"/>
</dbReference>
<comment type="pathway">
    <text evidence="3">Protein modification; protein ubiquitination.</text>
</comment>
<evidence type="ECO:0000256" key="9">
    <source>
        <dbReference type="ARBA" id="ARBA00022771"/>
    </source>
</evidence>
<dbReference type="SUPFAM" id="SSF49785">
    <property type="entry name" value="Galactose-binding domain-like"/>
    <property type="match status" value="1"/>
</dbReference>
<dbReference type="PANTHER" id="PTHR22870">
    <property type="entry name" value="REGULATOR OF CHROMOSOME CONDENSATION"/>
    <property type="match status" value="1"/>
</dbReference>
<evidence type="ECO:0000259" key="20">
    <source>
        <dbReference type="PROSITE" id="PS51284"/>
    </source>
</evidence>
<dbReference type="SUPFAM" id="SSF57850">
    <property type="entry name" value="RING/U-box"/>
    <property type="match status" value="1"/>
</dbReference>
<dbReference type="Gene3D" id="2.130.10.30">
    <property type="entry name" value="Regulator of chromosome condensation 1/beta-lactamase-inhibitor protein II"/>
    <property type="match status" value="3"/>
</dbReference>
<evidence type="ECO:0000256" key="13">
    <source>
        <dbReference type="PROSITE-ProRule" id="PRU00228"/>
    </source>
</evidence>
<dbReference type="Gene3D" id="3.30.2410.10">
    <property type="entry name" value="Hect, E3 ligase catalytic domain"/>
    <property type="match status" value="1"/>
</dbReference>
<dbReference type="Pfam" id="PF03256">
    <property type="entry name" value="ANAPC10"/>
    <property type="match status" value="1"/>
</dbReference>
<dbReference type="SMART" id="SM00706">
    <property type="entry name" value="TECPR"/>
    <property type="match status" value="4"/>
</dbReference>
<reference evidence="22 23" key="1">
    <citation type="submission" date="2024-08" db="EMBL/GenBank/DDBJ databases">
        <authorList>
            <person name="Cucini C."/>
            <person name="Frati F."/>
        </authorList>
    </citation>
    <scope>NUCLEOTIDE SEQUENCE [LARGE SCALE GENOMIC DNA]</scope>
</reference>
<feature type="repeat" description="RCC1" evidence="14">
    <location>
        <begin position="4573"/>
        <end position="4624"/>
    </location>
</feature>
<dbReference type="PROSITE" id="PS51416">
    <property type="entry name" value="MIB_HERC2"/>
    <property type="match status" value="1"/>
</dbReference>
<feature type="domain" description="HECT" evidence="18">
    <location>
        <begin position="5087"/>
        <end position="5405"/>
    </location>
</feature>
<feature type="repeat" description="RCC1" evidence="14">
    <location>
        <begin position="3627"/>
        <end position="3678"/>
    </location>
</feature>
<dbReference type="PROSITE" id="PS50030">
    <property type="entry name" value="UBA"/>
    <property type="match status" value="1"/>
</dbReference>
<dbReference type="Gene3D" id="1.10.8.10">
    <property type="entry name" value="DNA helicase RuvA subunit, C-terminal domain"/>
    <property type="match status" value="1"/>
</dbReference>
<dbReference type="Pfam" id="PF06701">
    <property type="entry name" value="MIB_HERC2"/>
    <property type="match status" value="1"/>
</dbReference>
<keyword evidence="7" id="KW-0479">Metal-binding</keyword>
<evidence type="ECO:0000256" key="10">
    <source>
        <dbReference type="ARBA" id="ARBA00022786"/>
    </source>
</evidence>
<feature type="compositionally biased region" description="Polar residues" evidence="15">
    <location>
        <begin position="2932"/>
        <end position="2947"/>
    </location>
</feature>
<dbReference type="Pfam" id="PF00569">
    <property type="entry name" value="ZZ"/>
    <property type="match status" value="1"/>
</dbReference>
<feature type="compositionally biased region" description="Acidic residues" evidence="15">
    <location>
        <begin position="5430"/>
        <end position="5445"/>
    </location>
</feature>
<dbReference type="Pfam" id="PF00173">
    <property type="entry name" value="Cyt-b5"/>
    <property type="match status" value="1"/>
</dbReference>
<dbReference type="SUPFAM" id="SSF49854">
    <property type="entry name" value="Spermadhesin, CUB domain"/>
    <property type="match status" value="1"/>
</dbReference>
<feature type="repeat" description="RCC1" evidence="14">
    <location>
        <begin position="4731"/>
        <end position="4782"/>
    </location>
</feature>
<dbReference type="SMART" id="SM01117">
    <property type="entry name" value="Cyt-b5"/>
    <property type="match status" value="1"/>
</dbReference>
<feature type="repeat" description="RCC1" evidence="14">
    <location>
        <begin position="759"/>
        <end position="810"/>
    </location>
</feature>
<evidence type="ECO:0000256" key="2">
    <source>
        <dbReference type="ARBA" id="ARBA00004496"/>
    </source>
</evidence>
<feature type="region of interest" description="Disordered" evidence="15">
    <location>
        <begin position="1901"/>
        <end position="1973"/>
    </location>
</feature>
<evidence type="ECO:0000259" key="16">
    <source>
        <dbReference type="PROSITE" id="PS50030"/>
    </source>
</evidence>
<feature type="repeat" description="RCC1" evidence="14">
    <location>
        <begin position="4785"/>
        <end position="4836"/>
    </location>
</feature>
<feature type="repeat" description="RCC1" evidence="14">
    <location>
        <begin position="601"/>
        <end position="652"/>
    </location>
</feature>
<dbReference type="EC" id="2.3.2.26" evidence="4"/>
<keyword evidence="6" id="KW-0808">Transferase</keyword>
<evidence type="ECO:0000256" key="8">
    <source>
        <dbReference type="ARBA" id="ARBA00022737"/>
    </source>
</evidence>
<dbReference type="CDD" id="cd00078">
    <property type="entry name" value="HECTc"/>
    <property type="match status" value="1"/>
</dbReference>
<name>A0ABP1QJ39_9HEXA</name>
<dbReference type="PROSITE" id="PS50135">
    <property type="entry name" value="ZF_ZZ_2"/>
    <property type="match status" value="1"/>
</dbReference>
<protein>
    <recommendedName>
        <fullName evidence="4">HECT-type E3 ubiquitin transferase</fullName>
        <ecNumber evidence="4">2.3.2.26</ecNumber>
    </recommendedName>
</protein>
<dbReference type="Gene3D" id="2.60.120.260">
    <property type="entry name" value="Galactose-binding domain-like"/>
    <property type="match status" value="1"/>
</dbReference>
<dbReference type="PANTHER" id="PTHR22870:SF398">
    <property type="entry name" value="E3 UBIQUITIN-PROTEIN LIGASE HERC2"/>
    <property type="match status" value="1"/>
</dbReference>
<organism evidence="22 23">
    <name type="scientific">Orchesella dallaii</name>
    <dbReference type="NCBI Taxonomy" id="48710"/>
    <lineage>
        <taxon>Eukaryota</taxon>
        <taxon>Metazoa</taxon>
        <taxon>Ecdysozoa</taxon>
        <taxon>Arthropoda</taxon>
        <taxon>Hexapoda</taxon>
        <taxon>Collembola</taxon>
        <taxon>Entomobryomorpha</taxon>
        <taxon>Entomobryoidea</taxon>
        <taxon>Orchesellidae</taxon>
        <taxon>Orchesellinae</taxon>
        <taxon>Orchesella</taxon>
    </lineage>
</organism>
<dbReference type="SUPFAM" id="SSF159034">
    <property type="entry name" value="Mib/herc2 domain-like"/>
    <property type="match status" value="1"/>
</dbReference>
<evidence type="ECO:0000313" key="22">
    <source>
        <dbReference type="EMBL" id="CAL8105241.1"/>
    </source>
</evidence>
<dbReference type="Gene3D" id="3.10.120.10">
    <property type="entry name" value="Cytochrome b5-like heme/steroid binding domain"/>
    <property type="match status" value="1"/>
</dbReference>
<feature type="repeat" description="RCC1" evidence="14">
    <location>
        <begin position="4679"/>
        <end position="4730"/>
    </location>
</feature>
<feature type="compositionally biased region" description="Low complexity" evidence="15">
    <location>
        <begin position="1947"/>
        <end position="1966"/>
    </location>
</feature>
<feature type="domain" description="Cytochrome b5 heme-binding" evidence="19">
    <location>
        <begin position="1360"/>
        <end position="1436"/>
    </location>
</feature>
<dbReference type="SUPFAM" id="SSF56204">
    <property type="entry name" value="Hect, E3 ligase catalytic domain"/>
    <property type="match status" value="1"/>
</dbReference>
<evidence type="ECO:0000259" key="17">
    <source>
        <dbReference type="PROSITE" id="PS50135"/>
    </source>
</evidence>
<dbReference type="InterPro" id="IPR035983">
    <property type="entry name" value="Hect_E3_ubiquitin_ligase"/>
</dbReference>
<feature type="region of interest" description="Disordered" evidence="15">
    <location>
        <begin position="5427"/>
        <end position="5459"/>
    </location>
</feature>
<evidence type="ECO:0000256" key="4">
    <source>
        <dbReference type="ARBA" id="ARBA00012485"/>
    </source>
</evidence>
<evidence type="ECO:0000259" key="21">
    <source>
        <dbReference type="PROSITE" id="PS51416"/>
    </source>
</evidence>
<dbReference type="InterPro" id="IPR014722">
    <property type="entry name" value="Rib_uL2_dom2"/>
</dbReference>
<dbReference type="Pfam" id="PF11515">
    <property type="entry name" value="Cul7"/>
    <property type="match status" value="1"/>
</dbReference>
<dbReference type="PROSITE" id="PS50012">
    <property type="entry name" value="RCC1_3"/>
    <property type="match status" value="19"/>
</dbReference>
<feature type="domain" description="ZZ-type" evidence="17">
    <location>
        <begin position="3174"/>
        <end position="3225"/>
    </location>
</feature>
<dbReference type="SMART" id="SM01337">
    <property type="entry name" value="APC10"/>
    <property type="match status" value="1"/>
</dbReference>
<dbReference type="SUPFAM" id="SSF50985">
    <property type="entry name" value="RCC1/BLIP-II"/>
    <property type="match status" value="3"/>
</dbReference>
<dbReference type="InterPro" id="IPR035914">
    <property type="entry name" value="Sperma_CUB_dom_sf"/>
</dbReference>
<dbReference type="InterPro" id="IPR000408">
    <property type="entry name" value="Reg_chr_condens"/>
</dbReference>
<dbReference type="InterPro" id="IPR000433">
    <property type="entry name" value="Znf_ZZ"/>
</dbReference>
<dbReference type="InterPro" id="IPR001199">
    <property type="entry name" value="Cyt_B5-like_heme/steroid-bd"/>
</dbReference>
<evidence type="ECO:0000256" key="11">
    <source>
        <dbReference type="ARBA" id="ARBA00022833"/>
    </source>
</evidence>
<dbReference type="SUPFAM" id="SSF55856">
    <property type="entry name" value="Cytochrome b5-like heme/steroid binding domain"/>
    <property type="match status" value="1"/>
</dbReference>
<sequence length="5459" mass="598683">MSSMNIVLRIQLRLDSKWAKTDLQRALDSDGVYQLWNEMVKDGEITGSFSDGILNAAGITARKGENGHYYCGMRALTCTCCDGICGPHSGCNCGPCQSLDKEEEARQFASTHTVILSSMIHQSWTWGRKPSSVELKECLEALVNEQKIAEVDHASNSLYSKELWMRLVIGYRYFAALAHQQPNPAKLIKTRTNSSIFMKDCKPSSSSRSVEDPTFGLARVGYRAVFGFACSFLRRAWRTGQDTDLCTELLTEALDALRNLPEGLLFEDSKINPMWLEIVDKSEAFLRTVVIGNVGGDRDRETFTVSVPLQDQYLALCLLLELAAQRGTLSRFLDCVLLLLDLYESRKKSRMDNRMEGSDIVAPLVPFLKRMESLPITKAQTTVVDSNFEIASESEQEPAKMSPTESFLFYTPLPNSDYSLIDIKRAAVFLMAHLDRLAQPHNPPTSFCKVPFNGHWQEVLTMGTLGWGSLYAGGVGPQHCDILGELGVKQICCAERLLMILTQTGKVYTMYYNSEAQCPQVVDGFGGTEITKIATYPDAKHYLALTKDGRMYSWGCGDGGRLGHGDFTSRDEPTLIQNLVGKTVTHIACGGSYSAAITDTGELYTWGRGTYGRLGHGNSEDQNVPLYISSLRWHVIVDVACGSGDAQTLAVTNEGFLFSWGDGDYGKLGRGGSDSCKVPRLIEKLDGIPIEKVYCGAQFSVALTKTGAVYTWGKGDHFRLGHGTEEHVRYPRIVEALTGKVVKSISVGSMHTLALTQDGQVFGWGRNEQGQLGDLPGAYVTKPTLIPSLKGCPIIGIACGPSQSFVWSTNNCWNVEPRLPFVVDVSKRTLELLNTLLANVWDGIEGEGGAGRPPCQQKECIAVSSLNLLKLQLYSVLSHTFHLESLGLSPGDKLLESIKSKVVALASGGKVTSSVQKAAQSTLQVGWSLLIPTAEERARALSSLLPCTLDPYSVPPGKKFMTDLLVSSLTTDGGLEIALNAAIKAEMETTKDNPKKESCEDSEIKYCDSSLLLHDNLLSDQAILEVQAKCSGGGGGVVGGANAASALNSSSDAVDQGIPLLNLVKQLIKSASINSVGKIHSLCPPTSGAGGTAPSSNNTAATAATNVMCASVNSVNSASMHNATVPSFTNLASRNSTSFHVNQSQQHNLLELSSGTTLKVRRNSNDKSPSLMLLLRFQRLLLSRIFYAQSQMIHGDQSWEKEMQGTESLLGRYICHLVAHVNETISSATSVVLQSPNVFSKVANILDEDIAGVLFPELLVSLLILSIGVDGFSSICQTSKLETPKLPTDLKSNKNLCLGLGFLRRANFVKPLITLLENLNCFNRLAPSCDVEDTEALSWPGIIAPQHNWNVQYQKGDDDLPTITKADIENHTRDGGCWIILNGKVYDIKEFKSSASCGSDVLSNYIGKDASAAFESAKHSDKAKQLLQRYLIGNFACSDSRRLQSPDPSSISSPLIDAQRSLSLLLGLYSYSLVNGLSPQPCEIECKEVLQMPFMQGGLEGKAGMNQFVESLERSSISRTTWFEENGEKVTGSNLSQVSQTQQSMTPHRTPTSESMDLVNEDLGKKDALSLLDKNSEGLETKAIHFINSFLCNDCNEVSVRTFLGMLERHAKESHFLTHQEFTFYHPIEQVGRLLIAVFLKHLNLATVLFSLIEKEIEGHGPMKLPRALKEVLSHVNQTKWSLVKQKQELNTCYRDVCSRVIERCRFLLSEIRFVDSPEMRAYRKQIFLQYHSRWRSAIRKILKDIKLAKHAAQRHSRPEDIVNTNIQSQDTHNLSPNSSSSALLYSNATQVPLMASNGLPISSNNSASGAIILQCNNAQREPAVIIEKKCACCCNNSSSQSSYAVASSQHQILAASNFHFRNCIHYHQNNLSAPTVPPPTVGENEVITSYDLKCNNATDLGSNASSSDEKQKMLKNEQSGKKTSETSAAGIADGNRDPQQQGWDKGGTSATPNAAAASGNSSSSTFTPRLKSTSKYQGSSRVYCLQIPDMSELKNRCNSIIHFVTGGFASENWPTVTTIRKALREQNNRAKKRLEGLSLITQLLRTSNLIPSSKYLLMVGWHGVVNSALQNRNFLSKIDENIQQSYPYLRTKIFLVHSELLKWALMDLRRITIESRSHGSESRSLKRGARFKENINHRDRIGLGTLSQARFILALIAILSENMYGSVVSHLISMGLLSVIQTLLSCVGPDSVCFNTEKVKLSSLNVAFEEMIYKSKPPPPPLTGAEMAALMKVGTPVVRGVDWKWGDQDGVPPGEGRVVTELGEDGWVRVTWSNGTTNSYRMGKEGKYDLKLADPPVAQESESDSESFDEDGIYETSCVGKHPTALIRNSCLHLMRIIAVSIGLHSDTMQESAVRSFASLLKEIVYDGCTLREEDRQTEKQFLACQQYDEWAHLGFCRAITVSSKICDALSSTPWINMCLEMVENVDANFIELPKQVLVLRVLKSVLPISKSMDLNTKTVLLKRIFKIMGTRILMLIKDPSIENDDYITKQESFVKLTVPMTASHSSTVVEECVSLIRCLLDVREWCFLIRSFIQTTVMQLCESPFHLPSNQEGDLDKQNIAVPSSSVVDPEFMENDRMFCAVLAVIGGYDSRIRVGGTVRITEDNKAELGAGSSDQTGVLCRISSSGRIYIQDDFGSIKRYALSALECVPDLSFNPRVLPESDETTQLWVQLISLAMGTIRVKDWTTVSVVYSDAVISQLLVRQQELLQILQSISVLTGHQELLRKVLRQIWKEESVLVPNDKSSSLGEATENIMSGSKKSMFLFEKVLSKATQPSPVKAIFCRKELEEAALTIYQHLAAINRKHQETIQEDTAPSKIMIKSVWSTTTTIASVPSIEDQVKSPTSETSVGSAAEPGSVSGKNVAKAICNKKLSTPVAPVVQQLMDMGFPRDSVEAALKALTTEQQAVSPSPETLVAWILEHYYHEFRPPTETSNQRQSSVNTHSSTEAELSDSDSISEEFEDIDASGHDTCVQPEVFKKPSDFNSNDEYARYVQEQISIGMTVRCCLTFDDLYEGDIGKVVKLDLDGLHDLNVQVDWQQKGGKHWVGYIHVEMLGYPLPVPQPVPAHMQNPTLHMASMAVAAGQDQTLKSLMANSNLQIRIGDRVRLTPSLLRIDFAPDGRNIYPQWGNQVSDLADFGLVTNIVGDQATVRFGNNVRATGPLNELSLDISTHPGVVCDGCFASPIIGPRFKCKLCYSYDYCQLCFGEKKCHPHPFYRINEAGVPSIFAGKPGRAKEGTGASGATPKTTNIQPLVTGILKEWSKCIKQVNVSSLDTWAYRLIDGNPTTFWQSCGNQGKHWIMLEMQPNVLVQHLKMSVDPSDGSYMPSKVSISVGSSTANMKDLTFIMVPSTAAVVTLLSDLKEYYRFIEINIMQCRNGGIDCRVHGLSVVGRQRSDSDEFVRSFSFLASDGEEEEFEDFLDNLCTTSTTTNANSNATPDFKQRRNSDTTAHSFGYRQLASRRESNCIRVLVWGLNDKDQLGGLKGSKIKTPLFSETLSSLKPVHICGGSKSLFVISQDGRVYSCGEGTNGRLGLGHSNNVSVPQQLTALSPYVVKKVAVHSGGKHAMALTTDGKVFSWGEGDEGKLGHGNTVTYERPKLVEALKSKRIREIACGSSHSAAITSGGELYTWGLGEYGRLGHGDNVTQMTPKVVEALVGKRVLQVACGSRDAQTLALTDEGMVYSWGDGDFGKLGRGGSEGCAVPQNIEKLNGLGVCQIECGAQFSLALTKYGQVWTWGKGDYFRLGHNDDRHVRKPTLVEPLKGKKIVHVAVGALHCLAVTDTGQVFGWGDNDHGQQGNGTTVVNRKPTLVQGLENVKVTKVACGSSHSVAWTSPEVAFVKGNETVMFKVSRDPLGIHSLGYTVSAPEDAEFVPDNENSSRYTGVEALNLNTSSNVYDSRLAMAAILMDDNDFHPDEEVSVPEVIGATHTIYDRNGRALLTQSMDFTNPVGVIAHNEMSPMDVMMPEEKPNRPSLSKILVSLESTSAQQQALQHILNALQIMIAREIIVAALVPPHSTSLINNNEFDKVTSSGLQKIPPDMSTRCDSLGTSPSLTSLMLSLDGSVAKDVDMAQGGGEAPADGSLEILQLIENHEDEDQSLCCSKIDDFVGLFTQEEACVLVDLLKIGVAGRAGHDAKQIISSMLLALSKAQPSVAEMLLELCVTELEDVAANMDFVRTLPAPVVQESSHPYSDNSFNTGRVKVPGAEQLRVEFDVQCSTEKRHDPLTIMDGSGRIITVRSGREPGDWTPDIRVKGDELLWKFQSDSSVNGWGWRFTVYPLMPSFGAHDLLSDRAVLSRPSVDAVMCLLDDNLDILPRSRGVNLALRLVAALAASAQAGFLNATQRMWALQRLRKVIRIISAVILKSSSDSTTMVVSFGSGGSGSSASNPGPSRNVVPVAASLSLERFLSSCTAVIDNPYAITGGGGLLNRNACLRGLRGLPDLLLKQYEYEEPIVRSGKHLTYSPFFKVLAALACDLSMDSLPSIADSYRWSWFRKYCLAARVTSGLLNRSELPVPFKSEVVNKISEMHSKDDIASMNFMSQEVFRQEHDEQLISWLNRRPEDWTLSWGGTGTIYGWGHNHRGQLGGVEGAKVKLPASCHSLSSLRPVQIIGGEQTLFIVTIDGKVYATGYGVGGRLGIGGLESVSTPTLLESISHVFIKKVAVNSGGKHCLALSADGDVYSWGEGDDGKLGHGNKSNCDRPRIIEALRGKEIVDIACGGAHSAAITGRGELFTWGKGRYGRLGHGDGEDQLRPKLVESLKGYKVIDVACGSGDAQTLCITDDDCTWSWGDGDYGKLGRGGSDGCKTPMKIESLCGQGVQKVECGSQFSVALTRLGVVYTWGKGDYHRLGHGTDDHVRRPKKVAALQGKRVICIATGSLHCVACTDSGEVYTWGDNDEGQLGDGTTNAIQRPRLVASLQGKKINKVTCGSAHTLAWTTNKPNNTGRLPTETPMEYDLLKDILILTLRNRIVLLHYFSDVFCPHIPMFLLGHEGASDGVISFDTNKLRGLLVSSAKEMAFRKVIHATMVRERQHGPVIELNRIQVKRARGKGGLAGPDGIKSVFGQMVAKMHLLTQETLFLPHRVWKVKFVGESVDDCGGGYSESIAEMCDELMNGSLPLLILTPNGREESGTSRDCFILNPSVRSPIHMKMFKFLGVLMGIAIRTGSPLSLNLAEPVWKQLAGMPLSASDLSEIDRHYLQGLLYIRDCNNEEKAISYLDYPFSTTSAAGNEVQLSHAHKKITIDNRQEYFRMALNYRLHEFDEAVAAVREGMSQVVPVPLLSLFTGYELETMVCGSPDIPLTLLKSVATYKGVDPTAPLIQWFWEVMEEFTSQERSLFLRFVWGRTRLPRTIADFRGRDFVIQVMDKYNPPDHFLPESYTCFFLLKMPRYSCKYVLRDKVKYAIYFCKSIDTDEYARVAIPGSVATADETPDESNDGVDTDTSEDPMIMDYPSPSSTH</sequence>
<feature type="repeat" description="RCC1" evidence="14">
    <location>
        <begin position="707"/>
        <end position="758"/>
    </location>
</feature>
<comment type="subcellular location">
    <subcellularLocation>
        <location evidence="2">Cytoplasm</location>
    </subcellularLocation>
</comment>
<dbReference type="InterPro" id="IPR015940">
    <property type="entry name" value="UBA"/>
</dbReference>
<evidence type="ECO:0000313" key="23">
    <source>
        <dbReference type="Proteomes" id="UP001642540"/>
    </source>
</evidence>
<keyword evidence="23" id="KW-1185">Reference proteome</keyword>
<feature type="repeat" description="RCC1" evidence="14">
    <location>
        <begin position="3681"/>
        <end position="3732"/>
    </location>
</feature>
<dbReference type="Gene3D" id="3.30.2160.10">
    <property type="entry name" value="Hect, E3 ligase catalytic domain"/>
    <property type="match status" value="1"/>
</dbReference>
<evidence type="ECO:0000259" key="18">
    <source>
        <dbReference type="PROSITE" id="PS50237"/>
    </source>
</evidence>
<feature type="repeat" description="RCC1" evidence="14">
    <location>
        <begin position="3733"/>
        <end position="3784"/>
    </location>
</feature>
<gene>
    <name evidence="22" type="ORF">ODALV1_LOCUS11999</name>
</gene>
<feature type="repeat" description="RCC1" evidence="14">
    <location>
        <begin position="3521"/>
        <end position="3574"/>
    </location>
</feature>
<dbReference type="InterPro" id="IPR043145">
    <property type="entry name" value="Znf_ZZ_sf"/>
</dbReference>
<keyword evidence="11" id="KW-0862">Zinc</keyword>
<keyword evidence="5" id="KW-0963">Cytoplasm</keyword>
<dbReference type="InterPro" id="IPR004939">
    <property type="entry name" value="APC_su10/DOC_dom"/>
</dbReference>
<dbReference type="InterPro" id="IPR051210">
    <property type="entry name" value="Ub_ligase/GEF_domain"/>
</dbReference>
<feature type="repeat" description="RCC1" evidence="14">
    <location>
        <begin position="3575"/>
        <end position="3626"/>
    </location>
</feature>
<dbReference type="InterPro" id="IPR021097">
    <property type="entry name" value="CPH_domain"/>
</dbReference>
<keyword evidence="9 13" id="KW-0863">Zinc-finger</keyword>
<feature type="repeat" description="RCC1" evidence="14">
    <location>
        <begin position="655"/>
        <end position="706"/>
    </location>
</feature>
<dbReference type="InterPro" id="IPR010606">
    <property type="entry name" value="Mib_Herc2"/>
</dbReference>
<dbReference type="SMART" id="SM00291">
    <property type="entry name" value="ZnF_ZZ"/>
    <property type="match status" value="1"/>
</dbReference>
<evidence type="ECO:0000256" key="12">
    <source>
        <dbReference type="PROSITE-ProRule" id="PRU00104"/>
    </source>
</evidence>
<evidence type="ECO:0000256" key="5">
    <source>
        <dbReference type="ARBA" id="ARBA00022490"/>
    </source>
</evidence>
<dbReference type="Gene3D" id="2.30.30.40">
    <property type="entry name" value="SH3 Domains"/>
    <property type="match status" value="1"/>
</dbReference>
<evidence type="ECO:0000256" key="15">
    <source>
        <dbReference type="SAM" id="MobiDB-lite"/>
    </source>
</evidence>
<feature type="repeat" description="RCC1" evidence="14">
    <location>
        <begin position="3785"/>
        <end position="3836"/>
    </location>
</feature>
<dbReference type="Gene3D" id="2.30.30.30">
    <property type="match status" value="1"/>
</dbReference>
<feature type="repeat" description="RCC1" evidence="14">
    <location>
        <begin position="549"/>
        <end position="600"/>
    </location>
</feature>
<feature type="compositionally biased region" description="Basic and acidic residues" evidence="15">
    <location>
        <begin position="1908"/>
        <end position="1925"/>
    </location>
</feature>
<proteinExistence type="predicted"/>
<evidence type="ECO:0000256" key="14">
    <source>
        <dbReference type="PROSITE-ProRule" id="PRU00235"/>
    </source>
</evidence>
<dbReference type="PROSITE" id="PS00626">
    <property type="entry name" value="RCC1_2"/>
    <property type="match status" value="1"/>
</dbReference>
<dbReference type="Gene3D" id="3.30.60.90">
    <property type="match status" value="1"/>
</dbReference>
<feature type="repeat" description="RCC1" evidence="14">
    <location>
        <begin position="3469"/>
        <end position="3520"/>
    </location>
</feature>
<dbReference type="PROSITE" id="PS50237">
    <property type="entry name" value="HECT"/>
    <property type="match status" value="1"/>
</dbReference>
<dbReference type="CDD" id="cd14402">
    <property type="entry name" value="UBA_HERC2"/>
    <property type="match status" value="1"/>
</dbReference>
<dbReference type="InterPro" id="IPR036400">
    <property type="entry name" value="Cyt_B5-like_heme/steroid_sf"/>
</dbReference>
<comment type="caution">
    <text evidence="22">The sequence shown here is derived from an EMBL/GenBank/DDBJ whole genome shotgun (WGS) entry which is preliminary data.</text>
</comment>
<evidence type="ECO:0000256" key="3">
    <source>
        <dbReference type="ARBA" id="ARBA00004906"/>
    </source>
</evidence>
<dbReference type="SUPFAM" id="SSF63748">
    <property type="entry name" value="Tudor/PWWP/MBT"/>
    <property type="match status" value="1"/>
</dbReference>
<keyword evidence="8" id="KW-0677">Repeat</keyword>
<dbReference type="InterPro" id="IPR009091">
    <property type="entry name" value="RCC1/BLIP-II"/>
</dbReference>
<dbReference type="PROSITE" id="PS51284">
    <property type="entry name" value="DOC"/>
    <property type="match status" value="1"/>
</dbReference>